<sequence length="197" mass="22571">MCDSQDLSRELDIGLALIYPISITYITPTKESKNELTNNSNNKNSPNRYIADIIALKRKEIVSGTSDMQWTVSTLRRAVIYSNKTENKTLKHISDERWWWWHVNNYFYINVIICFFNPSSNIGTNTIFNGNDFSSNLGIRSISGHIRQKSFESSMGLIAEENSDGSRRTIMTKRNHSSASREESDAAFTTILNHIYC</sequence>
<keyword evidence="2" id="KW-1185">Reference proteome</keyword>
<proteinExistence type="predicted"/>
<gene>
    <name evidence="1" type="ORF">GLOIN_2v1841770</name>
</gene>
<evidence type="ECO:0000313" key="2">
    <source>
        <dbReference type="Proteomes" id="UP000018888"/>
    </source>
</evidence>
<organism evidence="1 2">
    <name type="scientific">Rhizophagus irregularis (strain DAOM 181602 / DAOM 197198 / MUCL 43194)</name>
    <name type="common">Arbuscular mycorrhizal fungus</name>
    <name type="synonym">Glomus intraradices</name>
    <dbReference type="NCBI Taxonomy" id="747089"/>
    <lineage>
        <taxon>Eukaryota</taxon>
        <taxon>Fungi</taxon>
        <taxon>Fungi incertae sedis</taxon>
        <taxon>Mucoromycota</taxon>
        <taxon>Glomeromycotina</taxon>
        <taxon>Glomeromycetes</taxon>
        <taxon>Glomerales</taxon>
        <taxon>Glomeraceae</taxon>
        <taxon>Rhizophagus</taxon>
    </lineage>
</organism>
<dbReference type="EMBL" id="AUPC02000122">
    <property type="protein sequence ID" value="POG70339.1"/>
    <property type="molecule type" value="Genomic_DNA"/>
</dbReference>
<name>A0A2P4PY69_RHIID</name>
<dbReference type="AlphaFoldDB" id="A0A2P4PY69"/>
<reference evidence="1 2" key="1">
    <citation type="journal article" date="2013" name="Proc. Natl. Acad. Sci. U.S.A.">
        <title>Genome of an arbuscular mycorrhizal fungus provides insight into the oldest plant symbiosis.</title>
        <authorList>
            <person name="Tisserant E."/>
            <person name="Malbreil M."/>
            <person name="Kuo A."/>
            <person name="Kohler A."/>
            <person name="Symeonidi A."/>
            <person name="Balestrini R."/>
            <person name="Charron P."/>
            <person name="Duensing N."/>
            <person name="Frei Dit Frey N."/>
            <person name="Gianinazzi-Pearson V."/>
            <person name="Gilbert L.B."/>
            <person name="Handa Y."/>
            <person name="Herr J.R."/>
            <person name="Hijri M."/>
            <person name="Koul R."/>
            <person name="Kawaguchi M."/>
            <person name="Krajinski F."/>
            <person name="Lammers P.J."/>
            <person name="Masclaux F.G."/>
            <person name="Murat C."/>
            <person name="Morin E."/>
            <person name="Ndikumana S."/>
            <person name="Pagni M."/>
            <person name="Petitpierre D."/>
            <person name="Requena N."/>
            <person name="Rosikiewicz P."/>
            <person name="Riley R."/>
            <person name="Saito K."/>
            <person name="San Clemente H."/>
            <person name="Shapiro H."/>
            <person name="van Tuinen D."/>
            <person name="Becard G."/>
            <person name="Bonfante P."/>
            <person name="Paszkowski U."/>
            <person name="Shachar-Hill Y.Y."/>
            <person name="Tuskan G.A."/>
            <person name="Young P.W."/>
            <person name="Sanders I.R."/>
            <person name="Henrissat B."/>
            <person name="Rensing S.A."/>
            <person name="Grigoriev I.V."/>
            <person name="Corradi N."/>
            <person name="Roux C."/>
            <person name="Martin F."/>
        </authorList>
    </citation>
    <scope>NUCLEOTIDE SEQUENCE [LARGE SCALE GENOMIC DNA]</scope>
    <source>
        <strain evidence="1 2">DAOM 197198</strain>
    </source>
</reference>
<reference evidence="1 2" key="2">
    <citation type="journal article" date="2018" name="New Phytol.">
        <title>High intraspecific genome diversity in the model arbuscular mycorrhizal symbiont Rhizophagus irregularis.</title>
        <authorList>
            <person name="Chen E.C.H."/>
            <person name="Morin E."/>
            <person name="Beaudet D."/>
            <person name="Noel J."/>
            <person name="Yildirir G."/>
            <person name="Ndikumana S."/>
            <person name="Charron P."/>
            <person name="St-Onge C."/>
            <person name="Giorgi J."/>
            <person name="Kruger M."/>
            <person name="Marton T."/>
            <person name="Ropars J."/>
            <person name="Grigoriev I.V."/>
            <person name="Hainaut M."/>
            <person name="Henrissat B."/>
            <person name="Roux C."/>
            <person name="Martin F."/>
            <person name="Corradi N."/>
        </authorList>
    </citation>
    <scope>NUCLEOTIDE SEQUENCE [LARGE SCALE GENOMIC DNA]</scope>
    <source>
        <strain evidence="1 2">DAOM 197198</strain>
    </source>
</reference>
<dbReference type="Proteomes" id="UP000018888">
    <property type="component" value="Unassembled WGS sequence"/>
</dbReference>
<accession>A0A2P4PY69</accession>
<comment type="caution">
    <text evidence="1">The sequence shown here is derived from an EMBL/GenBank/DDBJ whole genome shotgun (WGS) entry which is preliminary data.</text>
</comment>
<evidence type="ECO:0000313" key="1">
    <source>
        <dbReference type="EMBL" id="POG70339.1"/>
    </source>
</evidence>
<protein>
    <submittedName>
        <fullName evidence="1">Uncharacterized protein</fullName>
    </submittedName>
</protein>